<dbReference type="InterPro" id="IPR010905">
    <property type="entry name" value="Glyco_hydro_88"/>
</dbReference>
<protein>
    <submittedName>
        <fullName evidence="2">24.9 kDa protein in picA locus</fullName>
    </submittedName>
</protein>
<organism evidence="2 3">
    <name type="scientific">Pseudoprimorskyibacter insulae</name>
    <dbReference type="NCBI Taxonomy" id="1695997"/>
    <lineage>
        <taxon>Bacteria</taxon>
        <taxon>Pseudomonadati</taxon>
        <taxon>Pseudomonadota</taxon>
        <taxon>Alphaproteobacteria</taxon>
        <taxon>Rhodobacterales</taxon>
        <taxon>Paracoccaceae</taxon>
        <taxon>Pseudoprimorskyibacter</taxon>
    </lineage>
</organism>
<dbReference type="Proteomes" id="UP000244904">
    <property type="component" value="Unassembled WGS sequence"/>
</dbReference>
<dbReference type="Gene3D" id="1.50.10.10">
    <property type="match status" value="1"/>
</dbReference>
<name>A0A2R8B0Q1_9RHOB</name>
<dbReference type="AlphaFoldDB" id="A0A2R8B0Q1"/>
<dbReference type="EMBL" id="OMOJ01000016">
    <property type="protein sequence ID" value="SPF81878.1"/>
    <property type="molecule type" value="Genomic_DNA"/>
</dbReference>
<dbReference type="OrthoDB" id="6381507at2"/>
<keyword evidence="3" id="KW-1185">Reference proteome</keyword>
<dbReference type="InterPro" id="IPR012341">
    <property type="entry name" value="6hp_glycosidase-like_sf"/>
</dbReference>
<dbReference type="PANTHER" id="PTHR33886">
    <property type="entry name" value="UNSATURATED RHAMNOGALACTURONAN HYDROLASE (EUROFUNG)"/>
    <property type="match status" value="1"/>
</dbReference>
<dbReference type="InterPro" id="IPR008928">
    <property type="entry name" value="6-hairpin_glycosidase_sf"/>
</dbReference>
<dbReference type="RefSeq" id="WP_108887655.1">
    <property type="nucleotide sequence ID" value="NZ_OMOJ01000016.1"/>
</dbReference>
<keyword evidence="1" id="KW-0378">Hydrolase</keyword>
<dbReference type="GO" id="GO:0005975">
    <property type="term" value="P:carbohydrate metabolic process"/>
    <property type="evidence" value="ECO:0007669"/>
    <property type="project" value="InterPro"/>
</dbReference>
<dbReference type="InterPro" id="IPR052043">
    <property type="entry name" value="PolySaccharide_Degr_Enz"/>
</dbReference>
<reference evidence="3" key="1">
    <citation type="submission" date="2018-03" db="EMBL/GenBank/DDBJ databases">
        <authorList>
            <person name="Rodrigo-Torres L."/>
            <person name="Arahal R. D."/>
            <person name="Lucena T."/>
        </authorList>
    </citation>
    <scope>NUCLEOTIDE SEQUENCE [LARGE SCALE GENOMIC DNA]</scope>
    <source>
        <strain evidence="3">CECT 8871</strain>
    </source>
</reference>
<accession>A0A2R8B0Q1</accession>
<evidence type="ECO:0000313" key="2">
    <source>
        <dbReference type="EMBL" id="SPF81878.1"/>
    </source>
</evidence>
<evidence type="ECO:0000313" key="3">
    <source>
        <dbReference type="Proteomes" id="UP000244904"/>
    </source>
</evidence>
<dbReference type="Pfam" id="PF07470">
    <property type="entry name" value="Glyco_hydro_88"/>
    <property type="match status" value="1"/>
</dbReference>
<evidence type="ECO:0000256" key="1">
    <source>
        <dbReference type="ARBA" id="ARBA00022801"/>
    </source>
</evidence>
<dbReference type="PANTHER" id="PTHR33886:SF8">
    <property type="entry name" value="UNSATURATED RHAMNOGALACTURONAN HYDROLASE (EUROFUNG)"/>
    <property type="match status" value="1"/>
</dbReference>
<dbReference type="GO" id="GO:0016787">
    <property type="term" value="F:hydrolase activity"/>
    <property type="evidence" value="ECO:0007669"/>
    <property type="project" value="UniProtKB-KW"/>
</dbReference>
<gene>
    <name evidence="2" type="ORF">PRI8871_03704</name>
</gene>
<dbReference type="SUPFAM" id="SSF48208">
    <property type="entry name" value="Six-hairpin glycosidases"/>
    <property type="match status" value="1"/>
</dbReference>
<proteinExistence type="predicted"/>
<sequence>MLTQYFTDFVEAHEPYKGGNWCYEDGCIYTGLALLHRATGDQKWLDLMVPRINAQIEADGLTGYNPSDYNIDNIQPGRAALYLSQQTGDARYMAACGLLTRQLATHPRTKSGVFWHKLRYPWQVWLDGLYMGPTFLAAYGVQTADDTLVDDAIAQVDTAMQMLATPETGLYAHAIDEAKMQPWCNPVDGKSHAHWSRSLGWLVMALVDLAEIAGPEKFAPLRARTENLLRDVAGFRRPEGIWLQVLDRPDLEGNYLETSASAMFVYGLIRGADLGLYAGDVSTLMADLASCAMRKGANDNLSMVEMCEVAGLGWYEGRFRDGSAEYYLSEARVCDDAKGVGPLMMAYAAHLMHQARG</sequence>